<dbReference type="SUPFAM" id="SSF51703">
    <property type="entry name" value="Cobalamin (vitamin B12)-dependent enzymes"/>
    <property type="match status" value="1"/>
</dbReference>
<dbReference type="Pfam" id="PF01642">
    <property type="entry name" value="MM_CoA_mutase"/>
    <property type="match status" value="1"/>
</dbReference>
<dbReference type="Proteomes" id="UP000184052">
    <property type="component" value="Unassembled WGS sequence"/>
</dbReference>
<evidence type="ECO:0000313" key="2">
    <source>
        <dbReference type="EMBL" id="SHJ82346.1"/>
    </source>
</evidence>
<feature type="domain" description="Methylmalonyl-CoA mutase alpha/beta chain catalytic" evidence="1">
    <location>
        <begin position="3"/>
        <end position="81"/>
    </location>
</feature>
<sequence>NDDKSNVNLTSVDPSVRDIQTEKIRRLKGRRDNEEVADALKALSEAAQDESVNLMPMILRCVKAYATLGEISDCMRDVFGEYKAVAIV</sequence>
<evidence type="ECO:0000313" key="3">
    <source>
        <dbReference type="Proteomes" id="UP000184052"/>
    </source>
</evidence>
<dbReference type="EMBL" id="FQZL01000042">
    <property type="protein sequence ID" value="SHJ82346.1"/>
    <property type="molecule type" value="Genomic_DNA"/>
</dbReference>
<feature type="non-terminal residue" evidence="2">
    <location>
        <position position="1"/>
    </location>
</feature>
<dbReference type="InterPro" id="IPR006099">
    <property type="entry name" value="MeMalonylCoA_mutase_a/b_cat"/>
</dbReference>
<name>A0A1M6MG45_9FIRM</name>
<organism evidence="2 3">
    <name type="scientific">Dethiosulfatibacter aminovorans DSM 17477</name>
    <dbReference type="NCBI Taxonomy" id="1121476"/>
    <lineage>
        <taxon>Bacteria</taxon>
        <taxon>Bacillati</taxon>
        <taxon>Bacillota</taxon>
        <taxon>Tissierellia</taxon>
        <taxon>Dethiosulfatibacter</taxon>
    </lineage>
</organism>
<proteinExistence type="predicted"/>
<dbReference type="STRING" id="1121476.SAMN02745751_03457"/>
<dbReference type="GO" id="GO:0031419">
    <property type="term" value="F:cobalamin binding"/>
    <property type="evidence" value="ECO:0007669"/>
    <property type="project" value="InterPro"/>
</dbReference>
<dbReference type="GO" id="GO:0016866">
    <property type="term" value="F:intramolecular transferase activity"/>
    <property type="evidence" value="ECO:0007669"/>
    <property type="project" value="InterPro"/>
</dbReference>
<dbReference type="RefSeq" id="WP_245819946.1">
    <property type="nucleotide sequence ID" value="NZ_FQZL01000042.1"/>
</dbReference>
<dbReference type="InterPro" id="IPR016176">
    <property type="entry name" value="Cbl-dep_enz_cat"/>
</dbReference>
<dbReference type="Gene3D" id="3.20.20.240">
    <property type="entry name" value="Methylmalonyl-CoA mutase"/>
    <property type="match status" value="1"/>
</dbReference>
<reference evidence="2 3" key="1">
    <citation type="submission" date="2016-11" db="EMBL/GenBank/DDBJ databases">
        <authorList>
            <person name="Jaros S."/>
            <person name="Januszkiewicz K."/>
            <person name="Wedrychowicz H."/>
        </authorList>
    </citation>
    <scope>NUCLEOTIDE SEQUENCE [LARGE SCALE GENOMIC DNA]</scope>
    <source>
        <strain evidence="2 3">DSM 17477</strain>
    </source>
</reference>
<gene>
    <name evidence="2" type="ORF">SAMN02745751_03457</name>
</gene>
<dbReference type="PANTHER" id="PTHR48101">
    <property type="entry name" value="METHYLMALONYL-COA MUTASE, MITOCHONDRIAL-RELATED"/>
    <property type="match status" value="1"/>
</dbReference>
<dbReference type="AlphaFoldDB" id="A0A1M6MG45"/>
<dbReference type="PANTHER" id="PTHR48101:SF1">
    <property type="entry name" value="METHYLMALONYL-COA MUTASE, LARGE SUBUNIT"/>
    <property type="match status" value="1"/>
</dbReference>
<evidence type="ECO:0000259" key="1">
    <source>
        <dbReference type="Pfam" id="PF01642"/>
    </source>
</evidence>
<accession>A0A1M6MG45</accession>
<protein>
    <submittedName>
        <fullName evidence="2">Methylmalonyl-CoA mutase</fullName>
    </submittedName>
</protein>
<keyword evidence="3" id="KW-1185">Reference proteome</keyword>